<dbReference type="PANTHER" id="PTHR12552:SF1">
    <property type="entry name" value="RHO GTPASE-ACTIVATING PROTEIN GRAF"/>
    <property type="match status" value="1"/>
</dbReference>
<dbReference type="STRING" id="147828.A0A4S2JUK5"/>
<dbReference type="SMART" id="SM00233">
    <property type="entry name" value="PH"/>
    <property type="match status" value="1"/>
</dbReference>
<dbReference type="PROSITE" id="PS50003">
    <property type="entry name" value="PH_DOMAIN"/>
    <property type="match status" value="1"/>
</dbReference>
<reference evidence="6 7" key="1">
    <citation type="journal article" date="2019" name="BMC Genomics">
        <title>New insights from Opisthorchis felineus genome: update on genomics of the epidemiologically important liver flukes.</title>
        <authorList>
            <person name="Ershov N.I."/>
            <person name="Mordvinov V.A."/>
            <person name="Prokhortchouk E.B."/>
            <person name="Pakharukova M.Y."/>
            <person name="Gunbin K.V."/>
            <person name="Ustyantsev K."/>
            <person name="Genaev M.A."/>
            <person name="Blinov A.G."/>
            <person name="Mazur A."/>
            <person name="Boulygina E."/>
            <person name="Tsygankova S."/>
            <person name="Khrameeva E."/>
            <person name="Chekanov N."/>
            <person name="Fan G."/>
            <person name="Xiao A."/>
            <person name="Zhang H."/>
            <person name="Xu X."/>
            <person name="Yang H."/>
            <person name="Solovyev V."/>
            <person name="Lee S.M."/>
            <person name="Liu X."/>
            <person name="Afonnikov D.A."/>
            <person name="Skryabin K.G."/>
        </authorList>
    </citation>
    <scope>NUCLEOTIDE SEQUENCE [LARGE SCALE GENOMIC DNA]</scope>
    <source>
        <strain evidence="6">AK-0245</strain>
        <tissue evidence="6">Whole organism</tissue>
    </source>
</reference>
<evidence type="ECO:0000256" key="1">
    <source>
        <dbReference type="ARBA" id="ARBA00022468"/>
    </source>
</evidence>
<comment type="caution">
    <text evidence="6">The sequence shown here is derived from an EMBL/GenBank/DDBJ whole genome shotgun (WGS) entry which is preliminary data.</text>
</comment>
<dbReference type="InterPro" id="IPR004148">
    <property type="entry name" value="BAR_dom"/>
</dbReference>
<feature type="domain" description="Rho-GAP" evidence="5">
    <location>
        <begin position="406"/>
        <end position="587"/>
    </location>
</feature>
<evidence type="ECO:0000313" key="7">
    <source>
        <dbReference type="Proteomes" id="UP000308267"/>
    </source>
</evidence>
<evidence type="ECO:0000256" key="3">
    <source>
        <dbReference type="SAM" id="Phobius"/>
    </source>
</evidence>
<dbReference type="Pfam" id="PF00169">
    <property type="entry name" value="PH"/>
    <property type="match status" value="1"/>
</dbReference>
<evidence type="ECO:0000259" key="5">
    <source>
        <dbReference type="PROSITE" id="PS50238"/>
    </source>
</evidence>
<dbReference type="Gene3D" id="1.20.1270.60">
    <property type="entry name" value="Arfaptin homology (AH) domain/BAR domain"/>
    <property type="match status" value="1"/>
</dbReference>
<dbReference type="SUPFAM" id="SSF50729">
    <property type="entry name" value="PH domain-like"/>
    <property type="match status" value="1"/>
</dbReference>
<dbReference type="PANTHER" id="PTHR12552">
    <property type="entry name" value="OLIGOPHRENIN 1"/>
    <property type="match status" value="1"/>
</dbReference>
<dbReference type="EMBL" id="SJOL01012685">
    <property type="protein sequence ID" value="TGZ39800.1"/>
    <property type="molecule type" value="Genomic_DNA"/>
</dbReference>
<dbReference type="Proteomes" id="UP000308267">
    <property type="component" value="Unassembled WGS sequence"/>
</dbReference>
<dbReference type="GO" id="GO:0007165">
    <property type="term" value="P:signal transduction"/>
    <property type="evidence" value="ECO:0007669"/>
    <property type="project" value="InterPro"/>
</dbReference>
<dbReference type="SUPFAM" id="SSF48350">
    <property type="entry name" value="GTPase activation domain, GAP"/>
    <property type="match status" value="1"/>
</dbReference>
<keyword evidence="3" id="KW-0472">Membrane</keyword>
<dbReference type="InterPro" id="IPR011993">
    <property type="entry name" value="PH-like_dom_sf"/>
</dbReference>
<dbReference type="InterPro" id="IPR047225">
    <property type="entry name" value="PH_GRAF"/>
</dbReference>
<dbReference type="Pfam" id="PF16746">
    <property type="entry name" value="BAR_3"/>
    <property type="match status" value="1"/>
</dbReference>
<dbReference type="SUPFAM" id="SSF103657">
    <property type="entry name" value="BAR/IMD domain-like"/>
    <property type="match status" value="1"/>
</dbReference>
<dbReference type="SMART" id="SM00324">
    <property type="entry name" value="RhoGAP"/>
    <property type="match status" value="1"/>
</dbReference>
<dbReference type="Gene3D" id="1.10.555.10">
    <property type="entry name" value="Rho GTPase activation protein"/>
    <property type="match status" value="1"/>
</dbReference>
<keyword evidence="1" id="KW-0343">GTPase activation</keyword>
<name>A0A4S2JUK5_OPIFE</name>
<evidence type="ECO:0000313" key="6">
    <source>
        <dbReference type="EMBL" id="TGZ39800.1"/>
    </source>
</evidence>
<dbReference type="InterPro" id="IPR047234">
    <property type="entry name" value="GRAF_fam"/>
</dbReference>
<keyword evidence="7" id="KW-1185">Reference proteome</keyword>
<dbReference type="InterPro" id="IPR000198">
    <property type="entry name" value="RhoGAP_dom"/>
</dbReference>
<dbReference type="InterPro" id="IPR027267">
    <property type="entry name" value="AH/BAR_dom_sf"/>
</dbReference>
<dbReference type="Pfam" id="PF00620">
    <property type="entry name" value="RhoGAP"/>
    <property type="match status" value="1"/>
</dbReference>
<dbReference type="Gene3D" id="2.30.29.30">
    <property type="entry name" value="Pleckstrin-homology domain (PH domain)/Phosphotyrosine-binding domain (PTB)"/>
    <property type="match status" value="1"/>
</dbReference>
<accession>A0A4S2JUK5</accession>
<feature type="domain" description="PH" evidence="4">
    <location>
        <begin position="284"/>
        <end position="387"/>
    </location>
</feature>
<feature type="region of interest" description="Disordered" evidence="2">
    <location>
        <begin position="654"/>
        <end position="771"/>
    </location>
</feature>
<evidence type="ECO:0000256" key="2">
    <source>
        <dbReference type="SAM" id="MobiDB-lite"/>
    </source>
</evidence>
<dbReference type="InterPro" id="IPR001849">
    <property type="entry name" value="PH_domain"/>
</dbReference>
<protein>
    <recommendedName>
        <fullName evidence="8">Rho-GAP domain-containing protein</fullName>
    </recommendedName>
</protein>
<feature type="compositionally biased region" description="Basic and acidic residues" evidence="2">
    <location>
        <begin position="758"/>
        <end position="769"/>
    </location>
</feature>
<feature type="transmembrane region" description="Helical" evidence="3">
    <location>
        <begin position="824"/>
        <end position="851"/>
    </location>
</feature>
<keyword evidence="3" id="KW-0812">Transmembrane</keyword>
<proteinExistence type="predicted"/>
<dbReference type="CDD" id="cd01249">
    <property type="entry name" value="BAR-PH_GRAF_family"/>
    <property type="match status" value="1"/>
</dbReference>
<feature type="compositionally biased region" description="Basic and acidic residues" evidence="2">
    <location>
        <begin position="82"/>
        <end position="91"/>
    </location>
</feature>
<dbReference type="OrthoDB" id="3183924at2759"/>
<dbReference type="PROSITE" id="PS50238">
    <property type="entry name" value="RHOGAP"/>
    <property type="match status" value="1"/>
</dbReference>
<dbReference type="GO" id="GO:0005737">
    <property type="term" value="C:cytoplasm"/>
    <property type="evidence" value="ECO:0007669"/>
    <property type="project" value="InterPro"/>
</dbReference>
<feature type="region of interest" description="Disordered" evidence="2">
    <location>
        <begin position="74"/>
        <end position="96"/>
    </location>
</feature>
<evidence type="ECO:0008006" key="8">
    <source>
        <dbReference type="Google" id="ProtNLM"/>
    </source>
</evidence>
<gene>
    <name evidence="6" type="ORF">CRM22_011258</name>
</gene>
<evidence type="ECO:0000259" key="4">
    <source>
        <dbReference type="PROSITE" id="PS50003"/>
    </source>
</evidence>
<dbReference type="InterPro" id="IPR008936">
    <property type="entry name" value="Rho_GTPase_activation_prot"/>
</dbReference>
<organism evidence="6 7">
    <name type="scientific">Opisthorchis felineus</name>
    <dbReference type="NCBI Taxonomy" id="147828"/>
    <lineage>
        <taxon>Eukaryota</taxon>
        <taxon>Metazoa</taxon>
        <taxon>Spiralia</taxon>
        <taxon>Lophotrochozoa</taxon>
        <taxon>Platyhelminthes</taxon>
        <taxon>Trematoda</taxon>
        <taxon>Digenea</taxon>
        <taxon>Opisthorchiida</taxon>
        <taxon>Opisthorchiata</taxon>
        <taxon>Opisthorchiidae</taxon>
        <taxon>Opisthorchis</taxon>
    </lineage>
</organism>
<sequence>MPPLQPLEFRDCVVDGPHFRSALQNHEKELKAHGKLVKGVYNNAERVFKAMDELRDALGSFAASLTAYCTANNASPPLSARSQEDSDKRGSAEVAETDDEVTIKTAFIEFAKIIHAVEDARSMMLTPFRPMILNEIQELRSEWLLGPKTDPKDFLKETTTFCQKLEKYLSVKQKERTPELDEQMLHDRQRFITRAFEHVTNIHEAEELKKSKFVQTISLFMQMMANFYHQAFEHFQDSQRQLSNINQAAQRSAANFRQISDETKELKEKLLKTPWEQVQSNDSAAFREGYLFIQVKKPVTTLWIKHFCTYSRDLRSLQVIPYTQGRSSDLIQESYSIKTCTRRSSETIDRRFCFDVEVDNRSTPLTLQAQSQADLLEWLRIMDGQEPLYADRFGLVQDNKVNPDTTHLNKLGMAFLRNVLEVIEENGLETQGIYRISGVRLKVTSLVRQAMNPPGLSKSVLSTYETHMLTSAVKHFVRNLDEPLVTFALHHEFLAAIKRNPSERVQEVSRLLNLLPRENQRALQLLMSHLAKVSAHSRVNSMTPSNLGIVFAPSVMRSPEETVAAIMNTKFASSVVELMIEHHATLFPSTDGDLLDTLPMPVKEPVPIEPVYSTPVLDSTTPSSREARLADLGLYRPAKADNATSILATVQHQPVVGDPAPNPYKAAGDLLCSNEDPPPRPPVPPRLGPHRSFQRQDSFPLPPSLTSPRRRQSEQNKRVLPSRPSELSHRIIISHPQPANDDVDRHNIGQLISSDNNSRGEPDKMEDLPPRVPGKIQRAHGQSAVGSPNQLSLTSAFTHQPSIPPQPPVRKRMRFSTFRSPRTLIFSLLMYIYLDVIRLSVLECYSINYCIKRRCRCKFG</sequence>
<keyword evidence="3" id="KW-1133">Transmembrane helix</keyword>
<dbReference type="GO" id="GO:0005096">
    <property type="term" value="F:GTPase activator activity"/>
    <property type="evidence" value="ECO:0007669"/>
    <property type="project" value="UniProtKB-KW"/>
</dbReference>
<dbReference type="AlphaFoldDB" id="A0A4S2JUK5"/>